<organism evidence="6 7">
    <name type="scientific">Protea cynaroides</name>
    <dbReference type="NCBI Taxonomy" id="273540"/>
    <lineage>
        <taxon>Eukaryota</taxon>
        <taxon>Viridiplantae</taxon>
        <taxon>Streptophyta</taxon>
        <taxon>Embryophyta</taxon>
        <taxon>Tracheophyta</taxon>
        <taxon>Spermatophyta</taxon>
        <taxon>Magnoliopsida</taxon>
        <taxon>Proteales</taxon>
        <taxon>Proteaceae</taxon>
        <taxon>Protea</taxon>
    </lineage>
</organism>
<dbReference type="EMBL" id="JAMYWD010000008">
    <property type="protein sequence ID" value="KAJ4964084.1"/>
    <property type="molecule type" value="Genomic_DNA"/>
</dbReference>
<dbReference type="InterPro" id="IPR049808">
    <property type="entry name" value="CONSTANS-like_Bbox1"/>
</dbReference>
<reference evidence="6" key="1">
    <citation type="journal article" date="2023" name="Plant J.">
        <title>The genome of the king protea, Protea cynaroides.</title>
        <authorList>
            <person name="Chang J."/>
            <person name="Duong T.A."/>
            <person name="Schoeman C."/>
            <person name="Ma X."/>
            <person name="Roodt D."/>
            <person name="Barker N."/>
            <person name="Li Z."/>
            <person name="Van de Peer Y."/>
            <person name="Mizrachi E."/>
        </authorList>
    </citation>
    <scope>NUCLEOTIDE SEQUENCE</scope>
    <source>
        <tissue evidence="6">Young leaves</tissue>
    </source>
</reference>
<dbReference type="GO" id="GO:0008270">
    <property type="term" value="F:zinc ion binding"/>
    <property type="evidence" value="ECO:0007669"/>
    <property type="project" value="UniProtKB-KW"/>
</dbReference>
<feature type="domain" description="B box-type" evidence="5">
    <location>
        <begin position="1"/>
        <end position="47"/>
    </location>
</feature>
<comment type="caution">
    <text evidence="6">The sequence shown here is derived from an EMBL/GenBank/DDBJ whole genome shotgun (WGS) entry which is preliminary data.</text>
</comment>
<dbReference type="PANTHER" id="PTHR31717:SF81">
    <property type="entry name" value="B-BOX ZINC FINGER PROTEIN 32-LIKE"/>
    <property type="match status" value="1"/>
</dbReference>
<keyword evidence="3" id="KW-0862">Zinc</keyword>
<evidence type="ECO:0000313" key="6">
    <source>
        <dbReference type="EMBL" id="KAJ4964084.1"/>
    </source>
</evidence>
<dbReference type="SMART" id="SM00336">
    <property type="entry name" value="BBOX"/>
    <property type="match status" value="1"/>
</dbReference>
<sequence>MKQKACELCNGDASLYCASDSAFLCWDCDARVHEANFLVARHVRQTLCSKCKALDGNRMSGVGFRPVYSVCRLCTPVPENDDCDSDSSISSASSACLPSAESFVTQAPKKIQFGRTRPEKIVCSSSVSEISGDDSCIPAKFSELKKVKVLRSRAPTNVDVKAEGILVIWCRKLGLKSSRSVPLATHATHAFGVCLNKLTILPFRVSLASALWFSWKLCEGMPASTYQNLKRLEQISGVPAKLILFAESKLAGVLKTEETQLDKEEGWAECSN</sequence>
<dbReference type="InterPro" id="IPR000315">
    <property type="entry name" value="Znf_B-box"/>
</dbReference>
<dbReference type="OrthoDB" id="153872at2759"/>
<dbReference type="PROSITE" id="PS50119">
    <property type="entry name" value="ZF_BBOX"/>
    <property type="match status" value="1"/>
</dbReference>
<keyword evidence="1" id="KW-0479">Metal-binding</keyword>
<dbReference type="CDD" id="cd19821">
    <property type="entry name" value="Bbox1_BBX-like"/>
    <property type="match status" value="1"/>
</dbReference>
<evidence type="ECO:0000256" key="2">
    <source>
        <dbReference type="ARBA" id="ARBA00022771"/>
    </source>
</evidence>
<accession>A0A9Q0K512</accession>
<protein>
    <recommendedName>
        <fullName evidence="5">B box-type domain-containing protein</fullName>
    </recommendedName>
</protein>
<evidence type="ECO:0000259" key="5">
    <source>
        <dbReference type="PROSITE" id="PS50119"/>
    </source>
</evidence>
<dbReference type="PANTHER" id="PTHR31717">
    <property type="entry name" value="ZINC FINGER PROTEIN CONSTANS-LIKE 10"/>
    <property type="match status" value="1"/>
</dbReference>
<gene>
    <name evidence="6" type="ORF">NE237_024023</name>
</gene>
<keyword evidence="7" id="KW-1185">Reference proteome</keyword>
<keyword evidence="2 4" id="KW-0863">Zinc-finger</keyword>
<dbReference type="Proteomes" id="UP001141806">
    <property type="component" value="Unassembled WGS sequence"/>
</dbReference>
<evidence type="ECO:0000256" key="1">
    <source>
        <dbReference type="ARBA" id="ARBA00022723"/>
    </source>
</evidence>
<name>A0A9Q0K512_9MAGN</name>
<dbReference type="AlphaFoldDB" id="A0A9Q0K512"/>
<proteinExistence type="predicted"/>
<evidence type="ECO:0000313" key="7">
    <source>
        <dbReference type="Proteomes" id="UP001141806"/>
    </source>
</evidence>
<dbReference type="Pfam" id="PF00643">
    <property type="entry name" value="zf-B_box"/>
    <property type="match status" value="1"/>
</dbReference>
<evidence type="ECO:0000256" key="3">
    <source>
        <dbReference type="ARBA" id="ARBA00022833"/>
    </source>
</evidence>
<evidence type="ECO:0000256" key="4">
    <source>
        <dbReference type="PROSITE-ProRule" id="PRU00024"/>
    </source>
</evidence>